<dbReference type="PROSITE" id="PS51257">
    <property type="entry name" value="PROKAR_LIPOPROTEIN"/>
    <property type="match status" value="1"/>
</dbReference>
<comment type="caution">
    <text evidence="1">The sequence shown here is derived from an EMBL/GenBank/DDBJ whole genome shotgun (WGS) entry which is preliminary data.</text>
</comment>
<proteinExistence type="predicted"/>
<name>X0TZW1_9ZZZZ</name>
<organism evidence="1">
    <name type="scientific">marine sediment metagenome</name>
    <dbReference type="NCBI Taxonomy" id="412755"/>
    <lineage>
        <taxon>unclassified sequences</taxon>
        <taxon>metagenomes</taxon>
        <taxon>ecological metagenomes</taxon>
    </lineage>
</organism>
<gene>
    <name evidence="1" type="ORF">S01H1_20248</name>
</gene>
<protein>
    <submittedName>
        <fullName evidence="1">Uncharacterized protein</fullName>
    </submittedName>
</protein>
<accession>X0TZW1</accession>
<feature type="non-terminal residue" evidence="1">
    <location>
        <position position="222"/>
    </location>
</feature>
<dbReference type="AlphaFoldDB" id="X0TZW1"/>
<sequence>MSIRRVLVCSIVLLACSRVFGQDYEIRMTRPAKVGQKYRLVASGSSSEQMTMSAGGQVLKSNKSLLTAELVGIVTVLQVDKLKRETKVRLLVSKCLMSMNGKSNKKGALPKGTQVVAQLRDGEEEFLVEGKAVPKDTAKMLGLFITFSTSQVTDDDVFGTKERKKVGDSWAVNSILAAKDLATDGIKIDAENIKGSTTIEKVVVVDGTKCLLLSSKMTIDKA</sequence>
<evidence type="ECO:0000313" key="1">
    <source>
        <dbReference type="EMBL" id="GAF99098.1"/>
    </source>
</evidence>
<dbReference type="EMBL" id="BARS01011048">
    <property type="protein sequence ID" value="GAF99098.1"/>
    <property type="molecule type" value="Genomic_DNA"/>
</dbReference>
<reference evidence="1" key="1">
    <citation type="journal article" date="2014" name="Front. Microbiol.">
        <title>High frequency of phylogenetically diverse reductive dehalogenase-homologous genes in deep subseafloor sedimentary metagenomes.</title>
        <authorList>
            <person name="Kawai M."/>
            <person name="Futagami T."/>
            <person name="Toyoda A."/>
            <person name="Takaki Y."/>
            <person name="Nishi S."/>
            <person name="Hori S."/>
            <person name="Arai W."/>
            <person name="Tsubouchi T."/>
            <person name="Morono Y."/>
            <person name="Uchiyama I."/>
            <person name="Ito T."/>
            <person name="Fujiyama A."/>
            <person name="Inagaki F."/>
            <person name="Takami H."/>
        </authorList>
    </citation>
    <scope>NUCLEOTIDE SEQUENCE</scope>
    <source>
        <strain evidence="1">Expedition CK06-06</strain>
    </source>
</reference>